<reference evidence="6 7" key="1">
    <citation type="submission" date="2019-12" db="EMBL/GenBank/DDBJ databases">
        <title>Devosia maris sp. nov., isolated from the deep seawater.</title>
        <authorList>
            <person name="Liu Y."/>
        </authorList>
    </citation>
    <scope>NUCLEOTIDE SEQUENCE [LARGE SCALE GENOMIC DNA]</scope>
    <source>
        <strain evidence="6 7">L53-10-65</strain>
    </source>
</reference>
<feature type="region of interest" description="Disordered" evidence="3">
    <location>
        <begin position="430"/>
        <end position="456"/>
    </location>
</feature>
<comment type="caution">
    <text evidence="6">The sequence shown here is derived from an EMBL/GenBank/DDBJ whole genome shotgun (WGS) entry which is preliminary data.</text>
</comment>
<evidence type="ECO:0000256" key="2">
    <source>
        <dbReference type="ARBA" id="ARBA00022971"/>
    </source>
</evidence>
<evidence type="ECO:0000259" key="5">
    <source>
        <dbReference type="Pfam" id="PF16793"/>
    </source>
</evidence>
<organism evidence="6 7">
    <name type="scientific">Devosia marina</name>
    <dbReference type="NCBI Taxonomy" id="2683198"/>
    <lineage>
        <taxon>Bacteria</taxon>
        <taxon>Pseudomonadati</taxon>
        <taxon>Pseudomonadota</taxon>
        <taxon>Alphaproteobacteria</taxon>
        <taxon>Hyphomicrobiales</taxon>
        <taxon>Devosiaceae</taxon>
        <taxon>Devosia</taxon>
    </lineage>
</organism>
<dbReference type="RefSeq" id="WP_157291810.1">
    <property type="nucleotide sequence ID" value="NZ_WQRF01000015.1"/>
</dbReference>
<dbReference type="EMBL" id="WQRF01000015">
    <property type="protein sequence ID" value="MVT01057.1"/>
    <property type="molecule type" value="Genomic_DNA"/>
</dbReference>
<dbReference type="Pfam" id="PF03389">
    <property type="entry name" value="MobA_MobL"/>
    <property type="match status" value="1"/>
</dbReference>
<evidence type="ECO:0000256" key="3">
    <source>
        <dbReference type="SAM" id="MobiDB-lite"/>
    </source>
</evidence>
<dbReference type="Proteomes" id="UP000438106">
    <property type="component" value="Unassembled WGS sequence"/>
</dbReference>
<keyword evidence="7" id="KW-1185">Reference proteome</keyword>
<dbReference type="Gene3D" id="1.10.1240.50">
    <property type="match status" value="1"/>
</dbReference>
<feature type="domain" description="RepB-like DNA primase" evidence="5">
    <location>
        <begin position="334"/>
        <end position="473"/>
    </location>
</feature>
<protein>
    <submittedName>
        <fullName evidence="6">Uncharacterized protein</fullName>
    </submittedName>
</protein>
<keyword evidence="2" id="KW-0184">Conjugation</keyword>
<name>A0A7X3FUW6_9HYPH</name>
<evidence type="ECO:0000256" key="1">
    <source>
        <dbReference type="ARBA" id="ARBA00010873"/>
    </source>
</evidence>
<proteinExistence type="inferred from homology"/>
<gene>
    <name evidence="6" type="ORF">GO014_18750</name>
</gene>
<comment type="similarity">
    <text evidence="1">Belongs to the MobA/MobL family.</text>
</comment>
<accession>A0A7X3FUW6</accession>
<dbReference type="Gene3D" id="3.30.930.30">
    <property type="match status" value="1"/>
</dbReference>
<feature type="domain" description="MobA/MobL protein" evidence="4">
    <location>
        <begin position="17"/>
        <end position="208"/>
    </location>
</feature>
<evidence type="ECO:0000313" key="7">
    <source>
        <dbReference type="Proteomes" id="UP000438106"/>
    </source>
</evidence>
<dbReference type="InterPro" id="IPR039459">
    <property type="entry name" value="RepB-like_DNA_primase_dom"/>
</dbReference>
<dbReference type="AlphaFoldDB" id="A0A7X3FUW6"/>
<dbReference type="InterPro" id="IPR005053">
    <property type="entry name" value="MobA_MobL"/>
</dbReference>
<dbReference type="Gene3D" id="3.30.70.1790">
    <property type="entry name" value="RepB DNA-primase, N-terminal domain"/>
    <property type="match status" value="1"/>
</dbReference>
<sequence length="588" mass="62982">MASYHLAATIIGRSSGKSAIGAAAYRAGALLTCAETGEVFDYRRKRGIEAAFIVAPEGAPSWATDRQALWSAVQAKETRKNSQLARELILALPHELTATESAELVLEWVRAQLVAEGMIADVAIHDPKPRNANDPPNRHAHVMLTTRELDPSQPDGWAKNKNRAWNGTEALERWRETWAAAQNDAFAELGLTTRVDHRTLDAQRAEAEAAGDEIAALVLSRPPEPRLGVVAGALETKGISTERGDALREARQDRALLEQLATSARSIAVQIEATELELTSVEAEVVQTPAPAEAPAADARDRTRIAIDRHLRGLGLDQVEISIAGGDRPSVRLMTPAQILEDLPRLKRANQAGHSIFVRGPRDRDHDLILLDDISAFTSKALERDGLKPAVVVETSPGNYQAWFRLGEPAPAELRGEVARILAERYGGDTAAADGHQSGRLAGFTNPKPEHKNSRGRSPFALLHSYAGKAITAVRELLDAARAALALRKAAIAAAAEVTAAPEADSDLVAWWCQGHAAAPAGSNLSEVDWHLTHLALGSGRSPEDVAAALEATADRKGAHAHDYAITTVQKAVADRNPAPDDDGPSFG</sequence>
<evidence type="ECO:0000313" key="6">
    <source>
        <dbReference type="EMBL" id="MVT01057.1"/>
    </source>
</evidence>
<evidence type="ECO:0000259" key="4">
    <source>
        <dbReference type="Pfam" id="PF03389"/>
    </source>
</evidence>
<dbReference type="Pfam" id="PF16793">
    <property type="entry name" value="RepB_primase"/>
    <property type="match status" value="1"/>
</dbReference>
<dbReference type="Gene3D" id="3.30.1490.240">
    <property type="entry name" value="RepB DNA-primase, N-terminal domain"/>
    <property type="match status" value="1"/>
</dbReference>
<dbReference type="NCBIfam" id="NF041496">
    <property type="entry name" value="MobQ"/>
    <property type="match status" value="1"/>
</dbReference>